<dbReference type="PANTHER" id="PTHR43344">
    <property type="entry name" value="PHOSPHOSERINE PHOSPHATASE"/>
    <property type="match status" value="1"/>
</dbReference>
<comment type="cofactor">
    <cofactor evidence="1">
        <name>Mg(2+)</name>
        <dbReference type="ChEBI" id="CHEBI:18420"/>
    </cofactor>
</comment>
<dbReference type="OrthoDB" id="9792539at2"/>
<evidence type="ECO:0000256" key="1">
    <source>
        <dbReference type="ARBA" id="ARBA00001946"/>
    </source>
</evidence>
<comment type="caution">
    <text evidence="15">The sequence shown here is derived from an EMBL/GenBank/DDBJ whole genome shotgun (WGS) entry which is preliminary data.</text>
</comment>
<evidence type="ECO:0000256" key="10">
    <source>
        <dbReference type="ARBA" id="ARBA00031693"/>
    </source>
</evidence>
<evidence type="ECO:0000256" key="7">
    <source>
        <dbReference type="ARBA" id="ARBA00022801"/>
    </source>
</evidence>
<dbReference type="CDD" id="cd04870">
    <property type="entry name" value="ACT_PSP_1"/>
    <property type="match status" value="1"/>
</dbReference>
<dbReference type="AlphaFoldDB" id="A0A2A7MSD9"/>
<keyword evidence="6" id="KW-0479">Metal-binding</keyword>
<dbReference type="GO" id="GO:0005737">
    <property type="term" value="C:cytoplasm"/>
    <property type="evidence" value="ECO:0007669"/>
    <property type="project" value="TreeGrafter"/>
</dbReference>
<comment type="pathway">
    <text evidence="2">Amino-acid biosynthesis; L-serine biosynthesis; L-serine from 3-phospho-D-glycerate: step 3/3.</text>
</comment>
<dbReference type="Pfam" id="PF21086">
    <property type="entry name" value="ACT_PSP_2"/>
    <property type="match status" value="1"/>
</dbReference>
<feature type="active site" description="Proton donor" evidence="13">
    <location>
        <position position="189"/>
    </location>
</feature>
<dbReference type="InterPro" id="IPR050582">
    <property type="entry name" value="HAD-like_SerB"/>
</dbReference>
<dbReference type="SUPFAM" id="SSF56784">
    <property type="entry name" value="HAD-like"/>
    <property type="match status" value="1"/>
</dbReference>
<evidence type="ECO:0000259" key="14">
    <source>
        <dbReference type="PROSITE" id="PS51671"/>
    </source>
</evidence>
<dbReference type="SFLD" id="SFLDF00029">
    <property type="entry name" value="phosphoserine_phosphatase"/>
    <property type="match status" value="1"/>
</dbReference>
<dbReference type="EMBL" id="PDCP01000065">
    <property type="protein sequence ID" value="PEG34427.1"/>
    <property type="molecule type" value="Genomic_DNA"/>
</dbReference>
<dbReference type="SFLD" id="SFLDG01136">
    <property type="entry name" value="C1.6:_Phosphoserine_Phosphatas"/>
    <property type="match status" value="1"/>
</dbReference>
<comment type="similarity">
    <text evidence="3">Belongs to the HAD-like hydrolase superfamily. SerB family.</text>
</comment>
<dbReference type="EC" id="3.1.3.3" evidence="4"/>
<dbReference type="SFLD" id="SFLDS00003">
    <property type="entry name" value="Haloacid_Dehalogenase"/>
    <property type="match status" value="1"/>
</dbReference>
<keyword evidence="16" id="KW-1185">Reference proteome</keyword>
<dbReference type="Pfam" id="PF12710">
    <property type="entry name" value="HAD"/>
    <property type="match status" value="1"/>
</dbReference>
<evidence type="ECO:0000256" key="6">
    <source>
        <dbReference type="ARBA" id="ARBA00022723"/>
    </source>
</evidence>
<feature type="active site" description="Nucleophile" evidence="13">
    <location>
        <position position="187"/>
    </location>
</feature>
<dbReference type="GO" id="GO:0006564">
    <property type="term" value="P:L-serine biosynthetic process"/>
    <property type="evidence" value="ECO:0007669"/>
    <property type="project" value="UniProtKB-KW"/>
</dbReference>
<name>A0A2A7MSD9_MYCAG</name>
<keyword evidence="7" id="KW-0378">Hydrolase</keyword>
<dbReference type="RefSeq" id="WP_097942897.1">
    <property type="nucleotide sequence ID" value="NZ_BLKS01000001.1"/>
</dbReference>
<dbReference type="InterPro" id="IPR002912">
    <property type="entry name" value="ACT_dom"/>
</dbReference>
<dbReference type="NCBIfam" id="TIGR01488">
    <property type="entry name" value="HAD-SF-IB"/>
    <property type="match status" value="1"/>
</dbReference>
<sequence length="411" mass="44287">MTTSRVSVLITVTGVDQPGVTSALFEVLSRHKVELLNVEQVVIRGRLTLGVLVSCSPETTDGPQFWQEVQDAIHRVGLDVTIERSDELPVMRQPSTHTIVVLGRPITAEAFGVVAREVAARGVNIDFIRGVSDYPVTGLELRVSVPSADVYEQLQAALAQVAVDERVDIAIEDYSLSRRAKRLIVFDVDSTLIQGEVIEMLADRVGAHAAVAEITEAAMRGELDFAESLSRRVATLAGLPAEVLEEVGEQIELTPGARTTLRTLRRLGFYCGIVSGGFRQVIEPLAHELEMDFVAANQLEIVDGRLTGRVIGPIIDRPGKAKALRDFAEQAGVPMEQTVAVGDGANDIDMLAAAGLGVAFNAKPALREVADASLSHPYLDTVLFILGITRGEIEAADSIDGTLRRVEIPDD</sequence>
<reference evidence="15 16" key="1">
    <citation type="submission" date="2017-10" db="EMBL/GenBank/DDBJ databases">
        <title>The new phylogeny of genus Mycobacterium.</title>
        <authorList>
            <person name="Tortoli E."/>
            <person name="Trovato A."/>
            <person name="Cirillo D.M."/>
        </authorList>
    </citation>
    <scope>NUCLEOTIDE SEQUENCE [LARGE SCALE GENOMIC DNA]</scope>
    <source>
        <strain evidence="15 16">CCUG37673</strain>
    </source>
</reference>
<evidence type="ECO:0000256" key="2">
    <source>
        <dbReference type="ARBA" id="ARBA00005135"/>
    </source>
</evidence>
<dbReference type="NCBIfam" id="TIGR00338">
    <property type="entry name" value="serB"/>
    <property type="match status" value="1"/>
</dbReference>
<dbReference type="FunFam" id="3.40.50.1000:FF:000041">
    <property type="entry name" value="Phosphoserine phosphatase SerB"/>
    <property type="match status" value="1"/>
</dbReference>
<dbReference type="PROSITE" id="PS51671">
    <property type="entry name" value="ACT"/>
    <property type="match status" value="1"/>
</dbReference>
<dbReference type="GO" id="GO:0036424">
    <property type="term" value="F:L-phosphoserine phosphatase activity"/>
    <property type="evidence" value="ECO:0007669"/>
    <property type="project" value="InterPro"/>
</dbReference>
<keyword evidence="5" id="KW-0028">Amino-acid biosynthesis</keyword>
<comment type="catalytic activity">
    <reaction evidence="11">
        <text>O-phospho-L-serine + H2O = L-serine + phosphate</text>
        <dbReference type="Rhea" id="RHEA:21208"/>
        <dbReference type="ChEBI" id="CHEBI:15377"/>
        <dbReference type="ChEBI" id="CHEBI:33384"/>
        <dbReference type="ChEBI" id="CHEBI:43474"/>
        <dbReference type="ChEBI" id="CHEBI:57524"/>
        <dbReference type="EC" id="3.1.3.3"/>
    </reaction>
</comment>
<proteinExistence type="inferred from homology"/>
<evidence type="ECO:0000256" key="8">
    <source>
        <dbReference type="ARBA" id="ARBA00022842"/>
    </source>
</evidence>
<dbReference type="GO" id="GO:0000287">
    <property type="term" value="F:magnesium ion binding"/>
    <property type="evidence" value="ECO:0007669"/>
    <property type="project" value="TreeGrafter"/>
</dbReference>
<evidence type="ECO:0000313" key="16">
    <source>
        <dbReference type="Proteomes" id="UP000220914"/>
    </source>
</evidence>
<dbReference type="InterPro" id="IPR023214">
    <property type="entry name" value="HAD_sf"/>
</dbReference>
<evidence type="ECO:0000256" key="13">
    <source>
        <dbReference type="PIRSR" id="PIRSR604469-1"/>
    </source>
</evidence>
<feature type="domain" description="ACT" evidence="14">
    <location>
        <begin position="9"/>
        <end position="87"/>
    </location>
</feature>
<evidence type="ECO:0000256" key="4">
    <source>
        <dbReference type="ARBA" id="ARBA00012640"/>
    </source>
</evidence>
<dbReference type="Pfam" id="PF13740">
    <property type="entry name" value="ACT_6"/>
    <property type="match status" value="1"/>
</dbReference>
<dbReference type="InterPro" id="IPR045865">
    <property type="entry name" value="ACT-like_dom_sf"/>
</dbReference>
<evidence type="ECO:0000313" key="15">
    <source>
        <dbReference type="EMBL" id="PEG34427.1"/>
    </source>
</evidence>
<dbReference type="SUPFAM" id="SSF55021">
    <property type="entry name" value="ACT-like"/>
    <property type="match status" value="1"/>
</dbReference>
<evidence type="ECO:0000256" key="11">
    <source>
        <dbReference type="ARBA" id="ARBA00048138"/>
    </source>
</evidence>
<gene>
    <name evidence="15" type="primary">serB</name>
    <name evidence="15" type="ORF">CQY20_25725</name>
</gene>
<evidence type="ECO:0000256" key="12">
    <source>
        <dbReference type="ARBA" id="ARBA00048523"/>
    </source>
</evidence>
<evidence type="ECO:0000256" key="5">
    <source>
        <dbReference type="ARBA" id="ARBA00022605"/>
    </source>
</evidence>
<evidence type="ECO:0000256" key="9">
    <source>
        <dbReference type="ARBA" id="ARBA00023299"/>
    </source>
</evidence>
<keyword evidence="9" id="KW-0718">Serine biosynthesis</keyword>
<dbReference type="Gene3D" id="3.30.70.260">
    <property type="match status" value="2"/>
</dbReference>
<organism evidence="15 16">
    <name type="scientific">Mycolicibacterium agri</name>
    <name type="common">Mycobacterium agri</name>
    <dbReference type="NCBI Taxonomy" id="36811"/>
    <lineage>
        <taxon>Bacteria</taxon>
        <taxon>Bacillati</taxon>
        <taxon>Actinomycetota</taxon>
        <taxon>Actinomycetes</taxon>
        <taxon>Mycobacteriales</taxon>
        <taxon>Mycobacteriaceae</taxon>
        <taxon>Mycolicibacterium</taxon>
    </lineage>
</organism>
<comment type="catalytic activity">
    <reaction evidence="12">
        <text>O-phospho-D-serine + H2O = D-serine + phosphate</text>
        <dbReference type="Rhea" id="RHEA:24873"/>
        <dbReference type="ChEBI" id="CHEBI:15377"/>
        <dbReference type="ChEBI" id="CHEBI:35247"/>
        <dbReference type="ChEBI" id="CHEBI:43474"/>
        <dbReference type="ChEBI" id="CHEBI:58680"/>
        <dbReference type="EC" id="3.1.3.3"/>
    </reaction>
</comment>
<dbReference type="Gene3D" id="3.40.50.1000">
    <property type="entry name" value="HAD superfamily/HAD-like"/>
    <property type="match status" value="1"/>
</dbReference>
<dbReference type="UniPathway" id="UPA00135">
    <property type="reaction ID" value="UER00198"/>
</dbReference>
<dbReference type="CDD" id="cd04871">
    <property type="entry name" value="ACT_PSP_2"/>
    <property type="match status" value="1"/>
</dbReference>
<dbReference type="InterPro" id="IPR049148">
    <property type="entry name" value="PSP_ACT"/>
</dbReference>
<dbReference type="Proteomes" id="UP000220914">
    <property type="component" value="Unassembled WGS sequence"/>
</dbReference>
<dbReference type="PANTHER" id="PTHR43344:SF2">
    <property type="entry name" value="PHOSPHOSERINE PHOSPHATASE"/>
    <property type="match status" value="1"/>
</dbReference>
<accession>A0A2A7MSD9</accession>
<evidence type="ECO:0000256" key="3">
    <source>
        <dbReference type="ARBA" id="ARBA00009184"/>
    </source>
</evidence>
<dbReference type="SFLD" id="SFLDG01137">
    <property type="entry name" value="C1.6.1:_Phosphoserine_Phosphat"/>
    <property type="match status" value="1"/>
</dbReference>
<dbReference type="InterPro" id="IPR004469">
    <property type="entry name" value="PSP"/>
</dbReference>
<keyword evidence="8" id="KW-0460">Magnesium</keyword>
<protein>
    <recommendedName>
        <fullName evidence="4">phosphoserine phosphatase</fullName>
        <ecNumber evidence="4">3.1.3.3</ecNumber>
    </recommendedName>
    <alternativeName>
        <fullName evidence="10">O-phosphoserine phosphohydrolase</fullName>
    </alternativeName>
</protein>
<dbReference type="InterPro" id="IPR036412">
    <property type="entry name" value="HAD-like_sf"/>
</dbReference>
<dbReference type="CDD" id="cd07500">
    <property type="entry name" value="HAD_PSP"/>
    <property type="match status" value="1"/>
</dbReference>